<dbReference type="Proteomes" id="UP000050482">
    <property type="component" value="Unassembled WGS sequence"/>
</dbReference>
<dbReference type="PATRIC" id="fig|471514.4.peg.200"/>
<evidence type="ECO:0008006" key="4">
    <source>
        <dbReference type="Google" id="ProtNLM"/>
    </source>
</evidence>
<dbReference type="EMBL" id="LJCO01000008">
    <property type="protein sequence ID" value="KPV45562.1"/>
    <property type="molecule type" value="Genomic_DNA"/>
</dbReference>
<reference evidence="2 3" key="1">
    <citation type="submission" date="2015-09" db="EMBL/GenBank/DDBJ databases">
        <title>Draft genome sequence of Alicyclobacillus ferrooxydans DSM 22381.</title>
        <authorList>
            <person name="Hemp J."/>
        </authorList>
    </citation>
    <scope>NUCLEOTIDE SEQUENCE [LARGE SCALE GENOMIC DNA]</scope>
    <source>
        <strain evidence="2 3">TC-34</strain>
    </source>
</reference>
<gene>
    <name evidence="2" type="ORF">AN477_01105</name>
</gene>
<feature type="chain" id="PRO_5039726810" description="Intracellular proteinase inhibitor BsuPI domain-containing protein" evidence="1">
    <location>
        <begin position="28"/>
        <end position="169"/>
    </location>
</feature>
<organism evidence="2 3">
    <name type="scientific">Alicyclobacillus ferrooxydans</name>
    <dbReference type="NCBI Taxonomy" id="471514"/>
    <lineage>
        <taxon>Bacteria</taxon>
        <taxon>Bacillati</taxon>
        <taxon>Bacillota</taxon>
        <taxon>Bacilli</taxon>
        <taxon>Bacillales</taxon>
        <taxon>Alicyclobacillaceae</taxon>
        <taxon>Alicyclobacillus</taxon>
    </lineage>
</organism>
<protein>
    <recommendedName>
        <fullName evidence="4">Intracellular proteinase inhibitor BsuPI domain-containing protein</fullName>
    </recommendedName>
</protein>
<evidence type="ECO:0000256" key="1">
    <source>
        <dbReference type="SAM" id="SignalP"/>
    </source>
</evidence>
<comment type="caution">
    <text evidence="2">The sequence shown here is derived from an EMBL/GenBank/DDBJ whole genome shotgun (WGS) entry which is preliminary data.</text>
</comment>
<dbReference type="PROSITE" id="PS51257">
    <property type="entry name" value="PROKAR_LIPOPROTEIN"/>
    <property type="match status" value="1"/>
</dbReference>
<accession>A0A0P9GWB2</accession>
<keyword evidence="3" id="KW-1185">Reference proteome</keyword>
<evidence type="ECO:0000313" key="2">
    <source>
        <dbReference type="EMBL" id="KPV45562.1"/>
    </source>
</evidence>
<dbReference type="AlphaFoldDB" id="A0A0P9GWB2"/>
<proteinExistence type="predicted"/>
<name>A0A0P9GWB2_9BACL</name>
<keyword evidence="1" id="KW-0732">Signal</keyword>
<evidence type="ECO:0000313" key="3">
    <source>
        <dbReference type="Proteomes" id="UP000050482"/>
    </source>
</evidence>
<feature type="signal peptide" evidence="1">
    <location>
        <begin position="1"/>
        <end position="27"/>
    </location>
</feature>
<sequence>MRNRWFGMLTMTLTVTLTMTAALGVTACGSGNTAAQASGEQLPAGVVEVLPQDVAGAPMNLRIPALDRPSVTKAVHNGQTVNIAARARWRGSTVTLYYLPRYNLKHEGTHFKLVSAQGVQRIGKYPIDQKGNWTASWGVGDYPIPQHKPMYLLAVTDAGQVGLVQMDTT</sequence>